<evidence type="ECO:0000313" key="5">
    <source>
        <dbReference type="Proteomes" id="UP000315577"/>
    </source>
</evidence>
<proteinExistence type="predicted"/>
<dbReference type="RefSeq" id="WP_132963072.1">
    <property type="nucleotide sequence ID" value="NZ_SMAH01000012.1"/>
</dbReference>
<dbReference type="InterPro" id="IPR036411">
    <property type="entry name" value="TorD-like_sf"/>
</dbReference>
<dbReference type="SUPFAM" id="SSF89155">
    <property type="entry name" value="TorD-like"/>
    <property type="match status" value="1"/>
</dbReference>
<protein>
    <submittedName>
        <fullName evidence="3">Chaperone protein TorD</fullName>
    </submittedName>
    <submittedName>
        <fullName evidence="2">TorA maturation chaperone TorD</fullName>
    </submittedName>
</protein>
<gene>
    <name evidence="3" type="primary">torD_2</name>
    <name evidence="2" type="ORF">EDC36_11235</name>
    <name evidence="3" type="ORF">Tigna_00285</name>
</gene>
<keyword evidence="5" id="KW-1185">Reference proteome</keyword>
<reference evidence="2 4" key="1">
    <citation type="submission" date="2019-03" db="EMBL/GenBank/DDBJ databases">
        <title>Genomic Encyclopedia of Type Strains, Phase IV (KMG-IV): sequencing the most valuable type-strain genomes for metagenomic binning, comparative biology and taxonomic classification.</title>
        <authorList>
            <person name="Goeker M."/>
        </authorList>
    </citation>
    <scope>NUCLEOTIDE SEQUENCE [LARGE SCALE GENOMIC DNA]</scope>
    <source>
        <strain evidence="2 4">DSM 12034</strain>
    </source>
</reference>
<reference evidence="3 5" key="2">
    <citation type="submission" date="2019-07" db="EMBL/GenBank/DDBJ databases">
        <title>Tepidimonas ignava SPS-1037 draft genome.</title>
        <authorList>
            <person name="Da Costa M.S."/>
            <person name="Froufe H.J.C."/>
            <person name="Egas C."/>
            <person name="Albuquerque L."/>
        </authorList>
    </citation>
    <scope>NUCLEOTIDE SEQUENCE [LARGE SCALE GENOMIC DNA]</scope>
    <source>
        <strain evidence="3 5">SPS-1037</strain>
    </source>
</reference>
<evidence type="ECO:0000313" key="3">
    <source>
        <dbReference type="EMBL" id="TSE23591.1"/>
    </source>
</evidence>
<dbReference type="OrthoDB" id="8526323at2"/>
<evidence type="ECO:0000256" key="1">
    <source>
        <dbReference type="ARBA" id="ARBA00023186"/>
    </source>
</evidence>
<dbReference type="InterPro" id="IPR050289">
    <property type="entry name" value="TorD/DmsD_chaperones"/>
</dbReference>
<organism evidence="2 4">
    <name type="scientific">Tepidimonas ignava</name>
    <dbReference type="NCBI Taxonomy" id="114249"/>
    <lineage>
        <taxon>Bacteria</taxon>
        <taxon>Pseudomonadati</taxon>
        <taxon>Pseudomonadota</taxon>
        <taxon>Betaproteobacteria</taxon>
        <taxon>Burkholderiales</taxon>
        <taxon>Tepidimonas</taxon>
    </lineage>
</organism>
<dbReference type="InterPro" id="IPR020945">
    <property type="entry name" value="DMSO/NO3_reduct_chaperone"/>
</dbReference>
<dbReference type="Proteomes" id="UP000295536">
    <property type="component" value="Unassembled WGS sequence"/>
</dbReference>
<comment type="caution">
    <text evidence="2">The sequence shown here is derived from an EMBL/GenBank/DDBJ whole genome shotgun (WGS) entry which is preliminary data.</text>
</comment>
<dbReference type="EMBL" id="VJNC01000002">
    <property type="protein sequence ID" value="TSE23591.1"/>
    <property type="molecule type" value="Genomic_DNA"/>
</dbReference>
<dbReference type="EMBL" id="SMAH01000012">
    <property type="protein sequence ID" value="TCS96246.1"/>
    <property type="molecule type" value="Genomic_DNA"/>
</dbReference>
<dbReference type="AlphaFoldDB" id="A0A4R3LFJ5"/>
<dbReference type="PANTHER" id="PTHR34227:SF1">
    <property type="entry name" value="DIMETHYL SULFOXIDE REDUCTASE CHAPERONE-RELATED"/>
    <property type="match status" value="1"/>
</dbReference>
<accession>A0A4R3LFJ5</accession>
<dbReference type="Pfam" id="PF02613">
    <property type="entry name" value="Nitrate_red_del"/>
    <property type="match status" value="1"/>
</dbReference>
<dbReference type="Gene3D" id="1.10.3480.10">
    <property type="entry name" value="TorD-like"/>
    <property type="match status" value="1"/>
</dbReference>
<keyword evidence="1" id="KW-0143">Chaperone</keyword>
<name>A0A4R3LFJ5_9BURK</name>
<sequence length="209" mass="22878">MAEQPLPMPTRADFDEELARADTYGLLAALLYAPPPEALLAQLRLAVTEPPGAAQAYLQPAWQALVGQARTLTTAQVHDEYDTLFGGVGRPEVYLYASHYLSGFLHDQPLAALRAELTELGLTRADGVAESEDHIAYLCEVMRYLIAGDDAAICNLARQQAFFARHLHPWVPALCDAVQQHPAARFYAAVAGWLRAFIDIEAQAFEMAG</sequence>
<evidence type="ECO:0000313" key="4">
    <source>
        <dbReference type="Proteomes" id="UP000295536"/>
    </source>
</evidence>
<evidence type="ECO:0000313" key="2">
    <source>
        <dbReference type="EMBL" id="TCS96246.1"/>
    </source>
</evidence>
<dbReference type="Proteomes" id="UP000315577">
    <property type="component" value="Unassembled WGS sequence"/>
</dbReference>
<dbReference type="PANTHER" id="PTHR34227">
    <property type="entry name" value="CHAPERONE PROTEIN YCDY"/>
    <property type="match status" value="1"/>
</dbReference>